<dbReference type="InterPro" id="IPR036890">
    <property type="entry name" value="HATPase_C_sf"/>
</dbReference>
<organism evidence="3 4">
    <name type="scientific">candidate division TA06 bacterium</name>
    <dbReference type="NCBI Taxonomy" id="2250710"/>
    <lineage>
        <taxon>Bacteria</taxon>
        <taxon>Bacteria division TA06</taxon>
    </lineage>
</organism>
<evidence type="ECO:0000313" key="4">
    <source>
        <dbReference type="Proteomes" id="UP000282321"/>
    </source>
</evidence>
<protein>
    <recommendedName>
        <fullName evidence="2">Signal transduction histidine kinase internal region domain-containing protein</fullName>
    </recommendedName>
</protein>
<dbReference type="PANTHER" id="PTHR34220:SF7">
    <property type="entry name" value="SENSOR HISTIDINE KINASE YPDA"/>
    <property type="match status" value="1"/>
</dbReference>
<name>A0A660S6I0_UNCT6</name>
<keyword evidence="1" id="KW-0472">Membrane</keyword>
<feature type="transmembrane region" description="Helical" evidence="1">
    <location>
        <begin position="69"/>
        <end position="90"/>
    </location>
</feature>
<feature type="transmembrane region" description="Helical" evidence="1">
    <location>
        <begin position="5"/>
        <end position="26"/>
    </location>
</feature>
<dbReference type="Gene3D" id="3.30.565.10">
    <property type="entry name" value="Histidine kinase-like ATPase, C-terminal domain"/>
    <property type="match status" value="1"/>
</dbReference>
<comment type="caution">
    <text evidence="3">The sequence shown here is derived from an EMBL/GenBank/DDBJ whole genome shotgun (WGS) entry which is preliminary data.</text>
</comment>
<evidence type="ECO:0000259" key="2">
    <source>
        <dbReference type="Pfam" id="PF06580"/>
    </source>
</evidence>
<keyword evidence="1" id="KW-1133">Transmembrane helix</keyword>
<dbReference type="EMBL" id="QNBC01000088">
    <property type="protein sequence ID" value="RKX65477.1"/>
    <property type="molecule type" value="Genomic_DNA"/>
</dbReference>
<feature type="domain" description="Signal transduction histidine kinase internal region" evidence="2">
    <location>
        <begin position="151"/>
        <end position="229"/>
    </location>
</feature>
<keyword evidence="1" id="KW-0812">Transmembrane</keyword>
<dbReference type="GO" id="GO:0000155">
    <property type="term" value="F:phosphorelay sensor kinase activity"/>
    <property type="evidence" value="ECO:0007669"/>
    <property type="project" value="InterPro"/>
</dbReference>
<evidence type="ECO:0000313" key="3">
    <source>
        <dbReference type="EMBL" id="RKX65477.1"/>
    </source>
</evidence>
<dbReference type="Pfam" id="PF06580">
    <property type="entry name" value="His_kinase"/>
    <property type="match status" value="1"/>
</dbReference>
<dbReference type="InterPro" id="IPR010559">
    <property type="entry name" value="Sig_transdc_His_kin_internal"/>
</dbReference>
<dbReference type="AlphaFoldDB" id="A0A660S6I0"/>
<reference evidence="3 4" key="1">
    <citation type="submission" date="2018-06" db="EMBL/GenBank/DDBJ databases">
        <title>Extensive metabolic versatility and redundancy in microbially diverse, dynamic hydrothermal sediments.</title>
        <authorList>
            <person name="Dombrowski N."/>
            <person name="Teske A."/>
            <person name="Baker B.J."/>
        </authorList>
    </citation>
    <scope>NUCLEOTIDE SEQUENCE [LARGE SCALE GENOMIC DNA]</scope>
    <source>
        <strain evidence="3">B35_G9</strain>
    </source>
</reference>
<feature type="transmembrane region" description="Helical" evidence="1">
    <location>
        <begin position="32"/>
        <end position="57"/>
    </location>
</feature>
<feature type="transmembrane region" description="Helical" evidence="1">
    <location>
        <begin position="102"/>
        <end position="126"/>
    </location>
</feature>
<evidence type="ECO:0000256" key="1">
    <source>
        <dbReference type="SAM" id="Phobius"/>
    </source>
</evidence>
<dbReference type="Proteomes" id="UP000282321">
    <property type="component" value="Unassembled WGS sequence"/>
</dbReference>
<proteinExistence type="predicted"/>
<sequence length="344" mass="39178">MRKIIVRAVSYIGIATIVALIMALSSGNLKYFINYFIVSAIITFSISICEEILFGLVIKFNPEAVKTKAISVTIGVIGALLGTEFAIILMKYTMHVVVFRSLTGHFILLLLTLVIGLIVSLIMTYYRFVKYKLKEREMEIEHLKRLETESKYAVLQSKVNPHFLFNTLSTMAGMVYEEPAKVEKMILDLSSIYRTVLNLSENEMITIEEELKIARKYLEIEKMRMGERLDYQINVNKEALQCKIPPMVIEMLVENAVIHGISPKKDGGIIKIDIKKNGSIVYISIQDNGVGFVGDLREGFAITNIKNRLKMMTKESKFRIDTNGKGVNIVMEFVCEDESSYRRR</sequence>
<accession>A0A660S6I0</accession>
<dbReference type="GO" id="GO:0016020">
    <property type="term" value="C:membrane"/>
    <property type="evidence" value="ECO:0007669"/>
    <property type="project" value="InterPro"/>
</dbReference>
<gene>
    <name evidence="3" type="ORF">DRP44_06250</name>
</gene>
<dbReference type="SUPFAM" id="SSF55874">
    <property type="entry name" value="ATPase domain of HSP90 chaperone/DNA topoisomerase II/histidine kinase"/>
    <property type="match status" value="1"/>
</dbReference>
<dbReference type="InterPro" id="IPR050640">
    <property type="entry name" value="Bact_2-comp_sensor_kinase"/>
</dbReference>
<dbReference type="PANTHER" id="PTHR34220">
    <property type="entry name" value="SENSOR HISTIDINE KINASE YPDA"/>
    <property type="match status" value="1"/>
</dbReference>